<reference evidence="1" key="1">
    <citation type="submission" date="2022-09" db="EMBL/GenBank/DDBJ databases">
        <title>Rhodovastum sp. nov. RN2-1 isolated from soil in Seongnam, South Korea.</title>
        <authorList>
            <person name="Le N.T."/>
        </authorList>
    </citation>
    <scope>NUCLEOTIDE SEQUENCE</scope>
    <source>
        <strain evidence="1">RN2-1</strain>
    </source>
</reference>
<comment type="caution">
    <text evidence="1">The sequence shown here is derived from an EMBL/GenBank/DDBJ whole genome shotgun (WGS) entry which is preliminary data.</text>
</comment>
<protein>
    <submittedName>
        <fullName evidence="1">Uncharacterized protein</fullName>
    </submittedName>
</protein>
<name>A0AA41YPE9_9PROT</name>
<dbReference type="Proteomes" id="UP001165679">
    <property type="component" value="Unassembled WGS sequence"/>
</dbReference>
<proteinExistence type="predicted"/>
<accession>A0AA41YPE9</accession>
<keyword evidence="2" id="KW-1185">Reference proteome</keyword>
<organism evidence="1 2">
    <name type="scientific">Limobrevibacterium gyesilva</name>
    <dbReference type="NCBI Taxonomy" id="2991712"/>
    <lineage>
        <taxon>Bacteria</taxon>
        <taxon>Pseudomonadati</taxon>
        <taxon>Pseudomonadota</taxon>
        <taxon>Alphaproteobacteria</taxon>
        <taxon>Acetobacterales</taxon>
        <taxon>Acetobacteraceae</taxon>
        <taxon>Limobrevibacterium</taxon>
    </lineage>
</organism>
<reference evidence="1" key="2">
    <citation type="submission" date="2022-10" db="EMBL/GenBank/DDBJ databases">
        <authorList>
            <person name="Trinh H.N."/>
        </authorList>
    </citation>
    <scope>NUCLEOTIDE SEQUENCE</scope>
    <source>
        <strain evidence="1">RN2-1</strain>
    </source>
</reference>
<dbReference type="AlphaFoldDB" id="A0AA41YPE9"/>
<evidence type="ECO:0000313" key="2">
    <source>
        <dbReference type="Proteomes" id="UP001165679"/>
    </source>
</evidence>
<dbReference type="RefSeq" id="WP_264716619.1">
    <property type="nucleotide sequence ID" value="NZ_JAPDNT010000044.1"/>
</dbReference>
<evidence type="ECO:0000313" key="1">
    <source>
        <dbReference type="EMBL" id="MCW3477659.1"/>
    </source>
</evidence>
<dbReference type="EMBL" id="JAPDNT010000044">
    <property type="protein sequence ID" value="MCW3477659.1"/>
    <property type="molecule type" value="Genomic_DNA"/>
</dbReference>
<sequence length="125" mass="14050">MPFSERERTDVRRYCGFPAHGAGASGFQGWRFYQVYGLLEHRLNFLTGSEEAVVRQYLITLAQLEAAIPIAAGNLDTEQAAVWKRNANELRERTRLFDDWRRRLCGFLGIPPGPALGEGGLVLVV</sequence>
<gene>
    <name evidence="1" type="ORF">OL599_24160</name>
</gene>